<comment type="caution">
    <text evidence="2">The sequence shown here is derived from an EMBL/GenBank/DDBJ whole genome shotgun (WGS) entry which is preliminary data.</text>
</comment>
<dbReference type="Gene3D" id="1.10.357.10">
    <property type="entry name" value="Tetracycline Repressor, domain 2"/>
    <property type="match status" value="1"/>
</dbReference>
<feature type="domain" description="Tetracyclin repressor-like C-terminal" evidence="1">
    <location>
        <begin position="46"/>
        <end position="166"/>
    </location>
</feature>
<evidence type="ECO:0000313" key="3">
    <source>
        <dbReference type="Proteomes" id="UP001500822"/>
    </source>
</evidence>
<dbReference type="Pfam" id="PF17929">
    <property type="entry name" value="TetR_C_34"/>
    <property type="match status" value="1"/>
</dbReference>
<gene>
    <name evidence="2" type="ORF">GCM10023217_19210</name>
</gene>
<proteinExistence type="predicted"/>
<dbReference type="Proteomes" id="UP001500822">
    <property type="component" value="Unassembled WGS sequence"/>
</dbReference>
<dbReference type="InterPro" id="IPR041483">
    <property type="entry name" value="TetR_C_34"/>
</dbReference>
<evidence type="ECO:0000313" key="2">
    <source>
        <dbReference type="EMBL" id="GAA4749140.1"/>
    </source>
</evidence>
<organism evidence="2 3">
    <name type="scientific">Gordonia alkaliphila</name>
    <dbReference type="NCBI Taxonomy" id="1053547"/>
    <lineage>
        <taxon>Bacteria</taxon>
        <taxon>Bacillati</taxon>
        <taxon>Actinomycetota</taxon>
        <taxon>Actinomycetes</taxon>
        <taxon>Mycobacteriales</taxon>
        <taxon>Gordoniaceae</taxon>
        <taxon>Gordonia</taxon>
    </lineage>
</organism>
<evidence type="ECO:0000259" key="1">
    <source>
        <dbReference type="Pfam" id="PF17929"/>
    </source>
</evidence>
<accession>A0ABP8Z7S7</accession>
<name>A0ABP8Z7S7_9ACTN</name>
<dbReference type="EMBL" id="BAABIE010000008">
    <property type="protein sequence ID" value="GAA4749140.1"/>
    <property type="molecule type" value="Genomic_DNA"/>
</dbReference>
<keyword evidence="3" id="KW-1185">Reference proteome</keyword>
<reference evidence="3" key="1">
    <citation type="journal article" date="2019" name="Int. J. Syst. Evol. Microbiol.">
        <title>The Global Catalogue of Microorganisms (GCM) 10K type strain sequencing project: providing services to taxonomists for standard genome sequencing and annotation.</title>
        <authorList>
            <consortium name="The Broad Institute Genomics Platform"/>
            <consortium name="The Broad Institute Genome Sequencing Center for Infectious Disease"/>
            <person name="Wu L."/>
            <person name="Ma J."/>
        </authorList>
    </citation>
    <scope>NUCLEOTIDE SEQUENCE [LARGE SCALE GENOMIC DNA]</scope>
    <source>
        <strain evidence="3">JCM 18077</strain>
    </source>
</reference>
<sequence>MRYFESREAVLLELLVSQVKDFFPLASARLSSDVVPQHSATDRAAAVAAALSAEFAKQPTMYELLDAQAGALERNISAATAADYKRAGYETSGEFAAALRRALPELDEPATVDAVKLIVMLVGTIWINAHPPAAVQEAYAADPGLTFLPDGFERSLENAIRAVLLGLLAQATDPV</sequence>
<protein>
    <submittedName>
        <fullName evidence="2">TetR family transcriptional regulator</fullName>
    </submittedName>
</protein>